<proteinExistence type="predicted"/>
<feature type="transmembrane region" description="Helical" evidence="1">
    <location>
        <begin position="137"/>
        <end position="155"/>
    </location>
</feature>
<evidence type="ECO:0000313" key="3">
    <source>
        <dbReference type="Proteomes" id="UP000192472"/>
    </source>
</evidence>
<protein>
    <submittedName>
        <fullName evidence="2">Paraquat-inducible protein A</fullName>
    </submittedName>
</protein>
<keyword evidence="1" id="KW-1133">Transmembrane helix</keyword>
<dbReference type="STRING" id="692418.SAMN04488029_3331"/>
<evidence type="ECO:0000256" key="1">
    <source>
        <dbReference type="SAM" id="Phobius"/>
    </source>
</evidence>
<dbReference type="AlphaFoldDB" id="A0A1W2GKV5"/>
<organism evidence="2 3">
    <name type="scientific">Reichenbachiella faecimaris</name>
    <dbReference type="NCBI Taxonomy" id="692418"/>
    <lineage>
        <taxon>Bacteria</taxon>
        <taxon>Pseudomonadati</taxon>
        <taxon>Bacteroidota</taxon>
        <taxon>Cytophagia</taxon>
        <taxon>Cytophagales</taxon>
        <taxon>Reichenbachiellaceae</taxon>
        <taxon>Reichenbachiella</taxon>
    </lineage>
</organism>
<keyword evidence="3" id="KW-1185">Reference proteome</keyword>
<reference evidence="2 3" key="1">
    <citation type="submission" date="2017-04" db="EMBL/GenBank/DDBJ databases">
        <authorList>
            <person name="Afonso C.L."/>
            <person name="Miller P.J."/>
            <person name="Scott M.A."/>
            <person name="Spackman E."/>
            <person name="Goraichik I."/>
            <person name="Dimitrov K.M."/>
            <person name="Suarez D.L."/>
            <person name="Swayne D.E."/>
        </authorList>
    </citation>
    <scope>NUCLEOTIDE SEQUENCE [LARGE SCALE GENOMIC DNA]</scope>
    <source>
        <strain evidence="2 3">DSM 26133</strain>
    </source>
</reference>
<keyword evidence="1" id="KW-0812">Transmembrane</keyword>
<name>A0A1W2GKV5_REIFA</name>
<sequence>MLKRNIAALILTIVSLCLLYPGLTKPILQVVISAELPIIGKTTFYEQTQSILQTVDTLYHTNNKFVAILIFLFSVIIPLTKGVIILGVLLIKKFSLKAKLYRFVFIIGKWSMADVFVVGVFMAFLSTQSNSSIEANLLEGFNYFAFYCLLSLLGIQMTTLEKPEPDA</sequence>
<feature type="transmembrane region" description="Helical" evidence="1">
    <location>
        <begin position="103"/>
        <end position="125"/>
    </location>
</feature>
<keyword evidence="1" id="KW-0472">Membrane</keyword>
<dbReference type="InterPro" id="IPR007498">
    <property type="entry name" value="PqiA-like"/>
</dbReference>
<evidence type="ECO:0000313" key="2">
    <source>
        <dbReference type="EMBL" id="SMD37289.1"/>
    </source>
</evidence>
<gene>
    <name evidence="2" type="ORF">SAMN04488029_3331</name>
</gene>
<dbReference type="EMBL" id="FWYF01000003">
    <property type="protein sequence ID" value="SMD37289.1"/>
    <property type="molecule type" value="Genomic_DNA"/>
</dbReference>
<accession>A0A1W2GKV5</accession>
<dbReference type="RefSeq" id="WP_084373944.1">
    <property type="nucleotide sequence ID" value="NZ_FWYF01000003.1"/>
</dbReference>
<dbReference type="Pfam" id="PF04403">
    <property type="entry name" value="PqiA"/>
    <property type="match status" value="1"/>
</dbReference>
<dbReference type="OrthoDB" id="9800207at2"/>
<feature type="transmembrane region" description="Helical" evidence="1">
    <location>
        <begin position="65"/>
        <end position="91"/>
    </location>
</feature>
<dbReference type="Proteomes" id="UP000192472">
    <property type="component" value="Unassembled WGS sequence"/>
</dbReference>